<feature type="transmembrane region" description="Helical" evidence="11">
    <location>
        <begin position="143"/>
        <end position="163"/>
    </location>
</feature>
<keyword evidence="13" id="KW-1185">Reference proteome</keyword>
<feature type="compositionally biased region" description="Polar residues" evidence="10">
    <location>
        <begin position="40"/>
        <end position="59"/>
    </location>
</feature>
<dbReference type="PANTHER" id="PTHR46480:SF1">
    <property type="entry name" value="VOLTAGE-GATED HYDROGEN CHANNEL 1"/>
    <property type="match status" value="1"/>
</dbReference>
<feature type="compositionally biased region" description="Low complexity" evidence="10">
    <location>
        <begin position="65"/>
        <end position="88"/>
    </location>
</feature>
<keyword evidence="2" id="KW-0813">Transport</keyword>
<comment type="caution">
    <text evidence="12">The sequence shown here is derived from an EMBL/GenBank/DDBJ whole genome shotgun (WGS) entry which is preliminary data.</text>
</comment>
<dbReference type="InterPro" id="IPR031846">
    <property type="entry name" value="Hvcn1"/>
</dbReference>
<dbReference type="GO" id="GO:0005886">
    <property type="term" value="C:plasma membrane"/>
    <property type="evidence" value="ECO:0007669"/>
    <property type="project" value="UniProtKB-SubCell"/>
</dbReference>
<sequence>MNSFDEYHGEKNRQRMKQEAEDELVNSSVDDGKDVGEKSTIASKLNNGKSIAADNNSTPDVFCIPTKDSPAPTTSSTSDPTNSSTTNKNVNDKGKLMELFEVQLLVLSCIGLDILFSVAELIMTYNTESFLPLSTHMSLLRAIQSFTGFTLFFFLLEICTLMITFKGEFFVHVGYLLDTVIVATCIFCEIDGWGKEIRMLNFLRVWRLIRLVQSMMSEVRNEHEDTKSVLRLEQSKVKEAVAEKAILQDSLKRELEARRRVETMLRGYKDEVETLSEALKIAAIDVAEAAQQQLMEDDGVFLDDEDDEFFDDGSEGKKKKSQGNTFVVNSDGTFEKK</sequence>
<keyword evidence="6 11" id="KW-1133">Transmembrane helix</keyword>
<dbReference type="AlphaFoldDB" id="A0A9W7EP83"/>
<evidence type="ECO:0000256" key="1">
    <source>
        <dbReference type="ARBA" id="ARBA00004651"/>
    </source>
</evidence>
<keyword evidence="9" id="KW-0407">Ion channel</keyword>
<evidence type="ECO:0000313" key="13">
    <source>
        <dbReference type="Proteomes" id="UP001165085"/>
    </source>
</evidence>
<evidence type="ECO:0000256" key="2">
    <source>
        <dbReference type="ARBA" id="ARBA00022448"/>
    </source>
</evidence>
<evidence type="ECO:0000256" key="9">
    <source>
        <dbReference type="ARBA" id="ARBA00023303"/>
    </source>
</evidence>
<keyword evidence="5" id="KW-0851">Voltage-gated channel</keyword>
<evidence type="ECO:0000256" key="5">
    <source>
        <dbReference type="ARBA" id="ARBA00022882"/>
    </source>
</evidence>
<dbReference type="Gene3D" id="1.20.120.350">
    <property type="entry name" value="Voltage-gated potassium channels. Chain C"/>
    <property type="match status" value="1"/>
</dbReference>
<evidence type="ECO:0000256" key="11">
    <source>
        <dbReference type="SAM" id="Phobius"/>
    </source>
</evidence>
<dbReference type="GO" id="GO:0034702">
    <property type="term" value="C:monoatomic ion channel complex"/>
    <property type="evidence" value="ECO:0007669"/>
    <property type="project" value="UniProtKB-KW"/>
</dbReference>
<accession>A0A9W7EP83</accession>
<feature type="compositionally biased region" description="Acidic residues" evidence="10">
    <location>
        <begin position="300"/>
        <end position="313"/>
    </location>
</feature>
<feature type="compositionally biased region" description="Basic and acidic residues" evidence="10">
    <location>
        <begin position="1"/>
        <end position="19"/>
    </location>
</feature>
<gene>
    <name evidence="12" type="ORF">TrST_g12825</name>
</gene>
<reference evidence="13" key="1">
    <citation type="journal article" date="2023" name="Commun. Biol.">
        <title>Genome analysis of Parmales, the sister group of diatoms, reveals the evolutionary specialization of diatoms from phago-mixotrophs to photoautotrophs.</title>
        <authorList>
            <person name="Ban H."/>
            <person name="Sato S."/>
            <person name="Yoshikawa S."/>
            <person name="Yamada K."/>
            <person name="Nakamura Y."/>
            <person name="Ichinomiya M."/>
            <person name="Sato N."/>
            <person name="Blanc-Mathieu R."/>
            <person name="Endo H."/>
            <person name="Kuwata A."/>
            <person name="Ogata H."/>
        </authorList>
    </citation>
    <scope>NUCLEOTIDE SEQUENCE [LARGE SCALE GENOMIC DNA]</scope>
    <source>
        <strain evidence="13">NIES 3701</strain>
    </source>
</reference>
<proteinExistence type="predicted"/>
<evidence type="ECO:0000256" key="7">
    <source>
        <dbReference type="ARBA" id="ARBA00023065"/>
    </source>
</evidence>
<feature type="region of interest" description="Disordered" evidence="10">
    <location>
        <begin position="300"/>
        <end position="337"/>
    </location>
</feature>
<evidence type="ECO:0000256" key="6">
    <source>
        <dbReference type="ARBA" id="ARBA00022989"/>
    </source>
</evidence>
<feature type="transmembrane region" description="Helical" evidence="11">
    <location>
        <begin position="102"/>
        <end position="122"/>
    </location>
</feature>
<evidence type="ECO:0000256" key="10">
    <source>
        <dbReference type="SAM" id="MobiDB-lite"/>
    </source>
</evidence>
<dbReference type="Proteomes" id="UP001165085">
    <property type="component" value="Unassembled WGS sequence"/>
</dbReference>
<dbReference type="OrthoDB" id="427456at2759"/>
<comment type="subcellular location">
    <subcellularLocation>
        <location evidence="1">Cell membrane</location>
        <topology evidence="1">Multi-pass membrane protein</topology>
    </subcellularLocation>
</comment>
<keyword evidence="4 11" id="KW-0812">Transmembrane</keyword>
<dbReference type="GO" id="GO:0030171">
    <property type="term" value="F:voltage-gated proton channel activity"/>
    <property type="evidence" value="ECO:0007669"/>
    <property type="project" value="InterPro"/>
</dbReference>
<keyword evidence="7" id="KW-0406">Ion transport</keyword>
<dbReference type="EMBL" id="BRXY01000298">
    <property type="protein sequence ID" value="GMH84980.1"/>
    <property type="molecule type" value="Genomic_DNA"/>
</dbReference>
<keyword evidence="8 11" id="KW-0472">Membrane</keyword>
<keyword evidence="3" id="KW-1003">Cell membrane</keyword>
<evidence type="ECO:0000313" key="12">
    <source>
        <dbReference type="EMBL" id="GMH84980.1"/>
    </source>
</evidence>
<dbReference type="InterPro" id="IPR027359">
    <property type="entry name" value="Volt_channel_dom_sf"/>
</dbReference>
<evidence type="ECO:0000256" key="4">
    <source>
        <dbReference type="ARBA" id="ARBA00022692"/>
    </source>
</evidence>
<evidence type="ECO:0000256" key="3">
    <source>
        <dbReference type="ARBA" id="ARBA00022475"/>
    </source>
</evidence>
<feature type="compositionally biased region" description="Polar residues" evidence="10">
    <location>
        <begin position="322"/>
        <end position="337"/>
    </location>
</feature>
<feature type="transmembrane region" description="Helical" evidence="11">
    <location>
        <begin position="169"/>
        <end position="190"/>
    </location>
</feature>
<name>A0A9W7EP83_9STRA</name>
<feature type="region of interest" description="Disordered" evidence="10">
    <location>
        <begin position="1"/>
        <end position="89"/>
    </location>
</feature>
<evidence type="ECO:0008006" key="14">
    <source>
        <dbReference type="Google" id="ProtNLM"/>
    </source>
</evidence>
<dbReference type="PANTHER" id="PTHR46480">
    <property type="entry name" value="F20B24.22"/>
    <property type="match status" value="1"/>
</dbReference>
<evidence type="ECO:0000256" key="8">
    <source>
        <dbReference type="ARBA" id="ARBA00023136"/>
    </source>
</evidence>
<organism evidence="12 13">
    <name type="scientific">Triparma strigata</name>
    <dbReference type="NCBI Taxonomy" id="1606541"/>
    <lineage>
        <taxon>Eukaryota</taxon>
        <taxon>Sar</taxon>
        <taxon>Stramenopiles</taxon>
        <taxon>Ochrophyta</taxon>
        <taxon>Bolidophyceae</taxon>
        <taxon>Parmales</taxon>
        <taxon>Triparmaceae</taxon>
        <taxon>Triparma</taxon>
    </lineage>
</organism>
<protein>
    <recommendedName>
        <fullName evidence="14">Hydrogen voltage-gated channel 1</fullName>
    </recommendedName>
</protein>